<organism evidence="8 9">
    <name type="scientific">Candidatus Marimicrobium litorale</name>
    <dbReference type="NCBI Taxonomy" id="2518991"/>
    <lineage>
        <taxon>Bacteria</taxon>
        <taxon>Pseudomonadati</taxon>
        <taxon>Pseudomonadota</taxon>
        <taxon>Gammaproteobacteria</taxon>
        <taxon>Cellvibrionales</taxon>
        <taxon>Halieaceae</taxon>
        <taxon>Marimicrobium</taxon>
    </lineage>
</organism>
<proteinExistence type="predicted"/>
<comment type="function">
    <text evidence="2">Catalyzes the formation of N(7)-methylguanine at position 46 (m7G46) in tRNA.</text>
</comment>
<dbReference type="Gene3D" id="3.40.50.150">
    <property type="entry name" value="Vaccinia Virus protein VP39"/>
    <property type="match status" value="1"/>
</dbReference>
<sequence length="219" mass="24790">MLDNSSPVHSNQSHLHPRLATVVQRHLHNSHRGQISDYSRRAYAHAAEALDANPRPLVIDSFCGTGHSTALLAQRHPDHFVIGIDKSAHRLGKHRGNLCPDYCLLQANCEDIWALLTQDKLRAAYHYMLYPNPWPKAKHLQRRIHGHASLPHLLALGGQVELRSNWQLYVEEFGSALHLAGHYGSVARVSNSDTPLSLFEDKYRQSGHDLWSFRGRISQ</sequence>
<dbReference type="InterPro" id="IPR003358">
    <property type="entry name" value="tRNA_(Gua-N-7)_MeTrfase_Trmb"/>
</dbReference>
<dbReference type="Proteomes" id="UP001143304">
    <property type="component" value="Unassembled WGS sequence"/>
</dbReference>
<evidence type="ECO:0000256" key="6">
    <source>
        <dbReference type="ARBA" id="ARBA00022691"/>
    </source>
</evidence>
<evidence type="ECO:0000256" key="3">
    <source>
        <dbReference type="ARBA" id="ARBA00011977"/>
    </source>
</evidence>
<dbReference type="Pfam" id="PF02390">
    <property type="entry name" value="Methyltransf_4"/>
    <property type="match status" value="1"/>
</dbReference>
<keyword evidence="5" id="KW-0808">Transferase</keyword>
<keyword evidence="9" id="KW-1185">Reference proteome</keyword>
<evidence type="ECO:0000256" key="2">
    <source>
        <dbReference type="ARBA" id="ARBA00003015"/>
    </source>
</evidence>
<gene>
    <name evidence="8" type="ORF">EYC82_13540</name>
</gene>
<evidence type="ECO:0000313" key="8">
    <source>
        <dbReference type="EMBL" id="MCX2978385.1"/>
    </source>
</evidence>
<evidence type="ECO:0000313" key="9">
    <source>
        <dbReference type="Proteomes" id="UP001143304"/>
    </source>
</evidence>
<dbReference type="EC" id="2.1.1.33" evidence="3"/>
<dbReference type="InterPro" id="IPR029063">
    <property type="entry name" value="SAM-dependent_MTases_sf"/>
</dbReference>
<keyword evidence="4 8" id="KW-0489">Methyltransferase</keyword>
<reference evidence="8" key="1">
    <citation type="submission" date="2019-02" db="EMBL/GenBank/DDBJ databases">
        <authorList>
            <person name="Li S.-H."/>
        </authorList>
    </citation>
    <scope>NUCLEOTIDE SEQUENCE</scope>
    <source>
        <strain evidence="8">IMCC11814</strain>
    </source>
</reference>
<dbReference type="RefSeq" id="WP_279250079.1">
    <property type="nucleotide sequence ID" value="NZ_SHNO01000001.1"/>
</dbReference>
<dbReference type="EMBL" id="SHNO01000001">
    <property type="protein sequence ID" value="MCX2978385.1"/>
    <property type="molecule type" value="Genomic_DNA"/>
</dbReference>
<dbReference type="SUPFAM" id="SSF53335">
    <property type="entry name" value="S-adenosyl-L-methionine-dependent methyltransferases"/>
    <property type="match status" value="1"/>
</dbReference>
<dbReference type="GO" id="GO:0008168">
    <property type="term" value="F:methyltransferase activity"/>
    <property type="evidence" value="ECO:0007669"/>
    <property type="project" value="UniProtKB-KW"/>
</dbReference>
<dbReference type="PROSITE" id="PS51625">
    <property type="entry name" value="SAM_MT_TRMB"/>
    <property type="match status" value="1"/>
</dbReference>
<keyword evidence="7" id="KW-0819">tRNA processing</keyword>
<dbReference type="CDD" id="cd02440">
    <property type="entry name" value="AdoMet_MTases"/>
    <property type="match status" value="1"/>
</dbReference>
<protein>
    <recommendedName>
        <fullName evidence="3">tRNA (guanine(46)-N(7))-methyltransferase</fullName>
        <ecNumber evidence="3">2.1.1.33</ecNumber>
    </recommendedName>
</protein>
<comment type="caution">
    <text evidence="8">The sequence shown here is derived from an EMBL/GenBank/DDBJ whole genome shotgun (WGS) entry which is preliminary data.</text>
</comment>
<evidence type="ECO:0000256" key="1">
    <source>
        <dbReference type="ARBA" id="ARBA00000142"/>
    </source>
</evidence>
<evidence type="ECO:0000256" key="4">
    <source>
        <dbReference type="ARBA" id="ARBA00022603"/>
    </source>
</evidence>
<comment type="catalytic activity">
    <reaction evidence="1">
        <text>guanosine(46) in tRNA + S-adenosyl-L-methionine = N(7)-methylguanosine(46) in tRNA + S-adenosyl-L-homocysteine</text>
        <dbReference type="Rhea" id="RHEA:42708"/>
        <dbReference type="Rhea" id="RHEA-COMP:10188"/>
        <dbReference type="Rhea" id="RHEA-COMP:10189"/>
        <dbReference type="ChEBI" id="CHEBI:57856"/>
        <dbReference type="ChEBI" id="CHEBI:59789"/>
        <dbReference type="ChEBI" id="CHEBI:74269"/>
        <dbReference type="ChEBI" id="CHEBI:74480"/>
        <dbReference type="EC" id="2.1.1.33"/>
    </reaction>
</comment>
<evidence type="ECO:0000256" key="7">
    <source>
        <dbReference type="ARBA" id="ARBA00022694"/>
    </source>
</evidence>
<name>A0ABT3T804_9GAMM</name>
<evidence type="ECO:0000256" key="5">
    <source>
        <dbReference type="ARBA" id="ARBA00022679"/>
    </source>
</evidence>
<accession>A0ABT3T804</accession>
<keyword evidence="6" id="KW-0949">S-adenosyl-L-methionine</keyword>
<dbReference type="GO" id="GO:0032259">
    <property type="term" value="P:methylation"/>
    <property type="evidence" value="ECO:0007669"/>
    <property type="project" value="UniProtKB-KW"/>
</dbReference>